<comment type="similarity">
    <text evidence="2 6">Belongs to the class-I pyridoxal-phosphate-dependent aminotransferase family.</text>
</comment>
<protein>
    <recommendedName>
        <fullName evidence="6">Aminotransferase</fullName>
        <ecNumber evidence="6">2.6.1.-</ecNumber>
    </recommendedName>
</protein>
<dbReference type="SUPFAM" id="SSF53383">
    <property type="entry name" value="PLP-dependent transferases"/>
    <property type="match status" value="1"/>
</dbReference>
<dbReference type="EMBL" id="JACOQI010000007">
    <property type="protein sequence ID" value="MBC5770533.1"/>
    <property type="molecule type" value="Genomic_DNA"/>
</dbReference>
<dbReference type="InterPro" id="IPR015424">
    <property type="entry name" value="PyrdxlP-dep_Trfase"/>
</dbReference>
<dbReference type="NCBIfam" id="NF005744">
    <property type="entry name" value="PRK07568.1"/>
    <property type="match status" value="1"/>
</dbReference>
<dbReference type="InterPro" id="IPR015421">
    <property type="entry name" value="PyrdxlP-dep_Trfase_major"/>
</dbReference>
<evidence type="ECO:0000256" key="5">
    <source>
        <dbReference type="ARBA" id="ARBA00022898"/>
    </source>
</evidence>
<dbReference type="Gene3D" id="3.90.1150.10">
    <property type="entry name" value="Aspartate Aminotransferase, domain 1"/>
    <property type="match status" value="1"/>
</dbReference>
<proteinExistence type="inferred from homology"/>
<evidence type="ECO:0000313" key="8">
    <source>
        <dbReference type="EMBL" id="MBC5770533.1"/>
    </source>
</evidence>
<evidence type="ECO:0000313" key="9">
    <source>
        <dbReference type="Proteomes" id="UP000620327"/>
    </source>
</evidence>
<dbReference type="Pfam" id="PF00155">
    <property type="entry name" value="Aminotran_1_2"/>
    <property type="match status" value="1"/>
</dbReference>
<feature type="domain" description="Aminotransferase class I/classII large" evidence="7">
    <location>
        <begin position="33"/>
        <end position="385"/>
    </location>
</feature>
<accession>A0A923MIZ3</accession>
<name>A0A923MIZ3_9FIRM</name>
<dbReference type="EC" id="2.6.1.-" evidence="6"/>
<dbReference type="GO" id="GO:0030170">
    <property type="term" value="F:pyridoxal phosphate binding"/>
    <property type="evidence" value="ECO:0007669"/>
    <property type="project" value="InterPro"/>
</dbReference>
<comment type="caution">
    <text evidence="8">The sequence shown here is derived from an EMBL/GenBank/DDBJ whole genome shotgun (WGS) entry which is preliminary data.</text>
</comment>
<dbReference type="PANTHER" id="PTHR46383:SF2">
    <property type="entry name" value="AMINOTRANSFERASE"/>
    <property type="match status" value="1"/>
</dbReference>
<evidence type="ECO:0000256" key="4">
    <source>
        <dbReference type="ARBA" id="ARBA00022679"/>
    </source>
</evidence>
<dbReference type="InterPro" id="IPR050596">
    <property type="entry name" value="AspAT/PAT-like"/>
</dbReference>
<dbReference type="PRINTS" id="PR00753">
    <property type="entry name" value="ACCSYNTHASE"/>
</dbReference>
<dbReference type="GO" id="GO:0006520">
    <property type="term" value="P:amino acid metabolic process"/>
    <property type="evidence" value="ECO:0007669"/>
    <property type="project" value="InterPro"/>
</dbReference>
<dbReference type="InterPro" id="IPR004838">
    <property type="entry name" value="NHTrfase_class1_PyrdxlP-BS"/>
</dbReference>
<keyword evidence="9" id="KW-1185">Reference proteome</keyword>
<dbReference type="InterPro" id="IPR015422">
    <property type="entry name" value="PyrdxlP-dep_Trfase_small"/>
</dbReference>
<gene>
    <name evidence="8" type="ORF">H8Z83_09395</name>
</gene>
<dbReference type="AlphaFoldDB" id="A0A923MIZ3"/>
<evidence type="ECO:0000256" key="3">
    <source>
        <dbReference type="ARBA" id="ARBA00022576"/>
    </source>
</evidence>
<evidence type="ECO:0000256" key="1">
    <source>
        <dbReference type="ARBA" id="ARBA00001933"/>
    </source>
</evidence>
<evidence type="ECO:0000259" key="7">
    <source>
        <dbReference type="Pfam" id="PF00155"/>
    </source>
</evidence>
<dbReference type="Gene3D" id="3.40.640.10">
    <property type="entry name" value="Type I PLP-dependent aspartate aminotransferase-like (Major domain)"/>
    <property type="match status" value="1"/>
</dbReference>
<keyword evidence="4 6" id="KW-0808">Transferase</keyword>
<dbReference type="GO" id="GO:0008483">
    <property type="term" value="F:transaminase activity"/>
    <property type="evidence" value="ECO:0007669"/>
    <property type="project" value="UniProtKB-KW"/>
</dbReference>
<dbReference type="InterPro" id="IPR004839">
    <property type="entry name" value="Aminotransferase_I/II_large"/>
</dbReference>
<sequence>MKFSSKILKCQLSPVRKFNPCADQAVAAGRTIYHLNIGQPDVKTPESFYQAVREFREPTLEYAPASGLPAYIDAVRGYYAKLGVKLEREDILATSGGGEALEFIMACILDDGDELLVPEPFYANYNTFTFMSGGVIHPIPTSADNGYRFADRKLIESQINERTRAILVTNPGNPTGLVLTHEEMRVIADVVKEHDLFLVADEVYREFIYDDEPMGTFCEMEDIKDHVIVVDSISKRFSACGARIGSIISRNREFMAEAMKLCQGRLCTATLDQAGAAAMYEHVQPSYFKEVRDEYKKRRDAVVEELNKIPGTKFHTPDGAFYMMVTLPVDDVEKLQYFLLEEFEDNGDTVMYAPGSGFYADPADGRSEIRIAYVHNCDYLRRAIQLLGKGIAAYNAKRGA</sequence>
<dbReference type="RefSeq" id="WP_187014779.1">
    <property type="nucleotide sequence ID" value="NZ_JACOQI010000007.1"/>
</dbReference>
<keyword evidence="3 6" id="KW-0032">Aminotransferase</keyword>
<evidence type="ECO:0000256" key="2">
    <source>
        <dbReference type="ARBA" id="ARBA00007441"/>
    </source>
</evidence>
<dbReference type="CDD" id="cd00609">
    <property type="entry name" value="AAT_like"/>
    <property type="match status" value="1"/>
</dbReference>
<dbReference type="PROSITE" id="PS00105">
    <property type="entry name" value="AA_TRANSFER_CLASS_1"/>
    <property type="match status" value="1"/>
</dbReference>
<comment type="cofactor">
    <cofactor evidence="1 6">
        <name>pyridoxal 5'-phosphate</name>
        <dbReference type="ChEBI" id="CHEBI:597326"/>
    </cofactor>
</comment>
<dbReference type="PANTHER" id="PTHR46383">
    <property type="entry name" value="ASPARTATE AMINOTRANSFERASE"/>
    <property type="match status" value="1"/>
</dbReference>
<keyword evidence="5" id="KW-0663">Pyridoxal phosphate</keyword>
<dbReference type="Proteomes" id="UP000620327">
    <property type="component" value="Unassembled WGS sequence"/>
</dbReference>
<organism evidence="8 9">
    <name type="scientific">Dysosmobacter segnis</name>
    <dbReference type="NCBI Taxonomy" id="2763042"/>
    <lineage>
        <taxon>Bacteria</taxon>
        <taxon>Bacillati</taxon>
        <taxon>Bacillota</taxon>
        <taxon>Clostridia</taxon>
        <taxon>Eubacteriales</taxon>
        <taxon>Oscillospiraceae</taxon>
        <taxon>Dysosmobacter</taxon>
    </lineage>
</organism>
<evidence type="ECO:0000256" key="6">
    <source>
        <dbReference type="RuleBase" id="RU000481"/>
    </source>
</evidence>
<reference evidence="8" key="1">
    <citation type="submission" date="2020-08" db="EMBL/GenBank/DDBJ databases">
        <title>Genome public.</title>
        <authorList>
            <person name="Liu C."/>
            <person name="Sun Q."/>
        </authorList>
    </citation>
    <scope>NUCLEOTIDE SEQUENCE</scope>
    <source>
        <strain evidence="8">BX15</strain>
    </source>
</reference>